<evidence type="ECO:0000313" key="2">
    <source>
        <dbReference type="EMBL" id="PRX18206.1"/>
    </source>
</evidence>
<organism evidence="2 3">
    <name type="scientific">Actinoplanes italicus</name>
    <dbReference type="NCBI Taxonomy" id="113567"/>
    <lineage>
        <taxon>Bacteria</taxon>
        <taxon>Bacillati</taxon>
        <taxon>Actinomycetota</taxon>
        <taxon>Actinomycetes</taxon>
        <taxon>Micromonosporales</taxon>
        <taxon>Micromonosporaceae</taxon>
        <taxon>Actinoplanes</taxon>
    </lineage>
</organism>
<dbReference type="SUPFAM" id="SSF50494">
    <property type="entry name" value="Trypsin-like serine proteases"/>
    <property type="match status" value="1"/>
</dbReference>
<proteinExistence type="predicted"/>
<reference evidence="2 3" key="1">
    <citation type="submission" date="2018-03" db="EMBL/GenBank/DDBJ databases">
        <title>Genomic Encyclopedia of Archaeal and Bacterial Type Strains, Phase II (KMG-II): from individual species to whole genera.</title>
        <authorList>
            <person name="Goeker M."/>
        </authorList>
    </citation>
    <scope>NUCLEOTIDE SEQUENCE [LARGE SCALE GENOMIC DNA]</scope>
    <source>
        <strain evidence="2 3">DSM 43146</strain>
    </source>
</reference>
<feature type="domain" description="vWA-MoxR associated protein C-terminal" evidence="1">
    <location>
        <begin position="366"/>
        <end position="613"/>
    </location>
</feature>
<dbReference type="Pfam" id="PF20028">
    <property type="entry name" value="VMAP-C"/>
    <property type="match status" value="1"/>
</dbReference>
<protein>
    <submittedName>
        <fullName evidence="2">Trypsin-like peptidase</fullName>
    </submittedName>
</protein>
<keyword evidence="3" id="KW-1185">Reference proteome</keyword>
<dbReference type="OrthoDB" id="3867284at2"/>
<evidence type="ECO:0000313" key="3">
    <source>
        <dbReference type="Proteomes" id="UP000239415"/>
    </source>
</evidence>
<comment type="caution">
    <text evidence="2">The sequence shown here is derived from an EMBL/GenBank/DDBJ whole genome shotgun (WGS) entry which is preliminary data.</text>
</comment>
<dbReference type="RefSeq" id="WP_106323805.1">
    <property type="nucleotide sequence ID" value="NZ_BOMO01000096.1"/>
</dbReference>
<dbReference type="EMBL" id="PVMZ01000013">
    <property type="protein sequence ID" value="PRX18206.1"/>
    <property type="molecule type" value="Genomic_DNA"/>
</dbReference>
<gene>
    <name evidence="2" type="ORF">CLV67_11339</name>
</gene>
<dbReference type="Pfam" id="PF13365">
    <property type="entry name" value="Trypsin_2"/>
    <property type="match status" value="1"/>
</dbReference>
<dbReference type="Proteomes" id="UP000239415">
    <property type="component" value="Unassembled WGS sequence"/>
</dbReference>
<dbReference type="InterPro" id="IPR009003">
    <property type="entry name" value="Peptidase_S1_PA"/>
</dbReference>
<name>A0A2T0K5Y8_9ACTN</name>
<dbReference type="Gene3D" id="2.40.10.10">
    <property type="entry name" value="Trypsin-like serine proteases"/>
    <property type="match status" value="2"/>
</dbReference>
<dbReference type="InterPro" id="IPR045450">
    <property type="entry name" value="VMAP_C"/>
</dbReference>
<accession>A0A2T0K5Y8</accession>
<dbReference type="InterPro" id="IPR043504">
    <property type="entry name" value="Peptidase_S1_PA_chymotrypsin"/>
</dbReference>
<sequence>MRENGMSRPAVVTYLIEHLKKCLVLIDGLNRGSGFFIAPNTIATCAHVAGPAGAAVTVVFGERELPGVVRWASAPDRENRVTPYPDVAIVEVDLPVGTHYSVLLDDHRPASNTELVAAGHSRAVTGSFAPLTTFYTHRGEHAEFIRLTDDVVAPGMSGGPVLNTVTGGVCGITKAASQRGQPAAGGFAVPVRALREVMPAEPYRGLRREHDGFHSANRTWTNLADQLVDDDPAVVPGWAERELRRILGMLPPTGHDEHHDDYLAIARDRAVTVRHRLHDHGDVVAELAGLAPPDDRFPHVLAYALHRSRSAGDTIADRLTQWALMAARTPEDRELVRSRSDSTAPATAPVLTSVLVHVQPSGANRQRFRCEIWRHDGVSVTPLDIEGPDRSVDELRTHLRDTLPGLIRVRAGEKAPMIELVLPIDLLDEEVERWSRSGRRPGSLIGQRNPVVVRELERFELDPGEPEDEEILAGWQARWDALAGRSLGATVLKVDCDERRDETALYSELELHTVLGAMVLPDTPQRRPALRTVLEVGLWSGIPIMVWRRAGCAGENDAGHDDCAGAELAAAVTAVLADAGRDDVPERIMRLRNQAGARRSECGDDIVLYWDDPRRRLGRSPMTTPREGAGG</sequence>
<dbReference type="AlphaFoldDB" id="A0A2T0K5Y8"/>
<evidence type="ECO:0000259" key="1">
    <source>
        <dbReference type="Pfam" id="PF20028"/>
    </source>
</evidence>